<comment type="caution">
    <text evidence="2">The sequence shown here is derived from an EMBL/GenBank/DDBJ whole genome shotgun (WGS) entry which is preliminary data.</text>
</comment>
<evidence type="ECO:0000313" key="2">
    <source>
        <dbReference type="EMBL" id="KAK6974808.1"/>
    </source>
</evidence>
<name>A0AAV9ZAM6_9AGAR</name>
<proteinExistence type="predicted"/>
<protein>
    <submittedName>
        <fullName evidence="2">Uncharacterized protein</fullName>
    </submittedName>
</protein>
<organism evidence="2 3">
    <name type="scientific">Favolaschia claudopus</name>
    <dbReference type="NCBI Taxonomy" id="2862362"/>
    <lineage>
        <taxon>Eukaryota</taxon>
        <taxon>Fungi</taxon>
        <taxon>Dikarya</taxon>
        <taxon>Basidiomycota</taxon>
        <taxon>Agaricomycotina</taxon>
        <taxon>Agaricomycetes</taxon>
        <taxon>Agaricomycetidae</taxon>
        <taxon>Agaricales</taxon>
        <taxon>Marasmiineae</taxon>
        <taxon>Mycenaceae</taxon>
        <taxon>Favolaschia</taxon>
    </lineage>
</organism>
<dbReference type="EMBL" id="JAWWNJ010000178">
    <property type="protein sequence ID" value="KAK6974808.1"/>
    <property type="molecule type" value="Genomic_DNA"/>
</dbReference>
<evidence type="ECO:0000313" key="3">
    <source>
        <dbReference type="Proteomes" id="UP001362999"/>
    </source>
</evidence>
<accession>A0AAV9ZAM6</accession>
<feature type="region of interest" description="Disordered" evidence="1">
    <location>
        <begin position="367"/>
        <end position="386"/>
    </location>
</feature>
<sequence>MPFGAATLSPALSSGRGILASTWVLEFLDERRLKRTPSFGPHSPHKSGAKQLLPFACCSIFCVVYVDPPILARTSTLWAVTRSAVEDLLPPPAPPAGIIECTPTFTAIPILTRAPGVSPQSPLPTSASSFYTAYTVVSSYPSPFRTPSVVFSLSATASTTSSRRSRTRASYRASQTPSWTHAHRAYAYREYVAAGVLEGMEVEVEEGGGWRRLRGTRITPGAEVGRGRWMDDEHRGRVWESATIIAIRDARNASSSVLVVAAATEGGGGGLGGDSSARGVGRDVSPISLIIHTQYFASRSYFLTYPYHASATSTSSFHPRPPLPSRTPAHPLAAPFTSAPSPSTCIVVAASILKIAELFRRLGTSGGSGETTLGLGGSAPSSERER</sequence>
<dbReference type="AlphaFoldDB" id="A0AAV9ZAM6"/>
<dbReference type="Proteomes" id="UP001362999">
    <property type="component" value="Unassembled WGS sequence"/>
</dbReference>
<feature type="compositionally biased region" description="Gly residues" evidence="1">
    <location>
        <begin position="367"/>
        <end position="377"/>
    </location>
</feature>
<gene>
    <name evidence="2" type="ORF">R3P38DRAFT_3238568</name>
</gene>
<evidence type="ECO:0000256" key="1">
    <source>
        <dbReference type="SAM" id="MobiDB-lite"/>
    </source>
</evidence>
<reference evidence="2 3" key="1">
    <citation type="journal article" date="2024" name="J Genomics">
        <title>Draft genome sequencing and assembly of Favolaschia claudopus CIRM-BRFM 2984 isolated from oak limbs.</title>
        <authorList>
            <person name="Navarro D."/>
            <person name="Drula E."/>
            <person name="Chaduli D."/>
            <person name="Cazenave R."/>
            <person name="Ahrendt S."/>
            <person name="Wang J."/>
            <person name="Lipzen A."/>
            <person name="Daum C."/>
            <person name="Barry K."/>
            <person name="Grigoriev I.V."/>
            <person name="Favel A."/>
            <person name="Rosso M.N."/>
            <person name="Martin F."/>
        </authorList>
    </citation>
    <scope>NUCLEOTIDE SEQUENCE [LARGE SCALE GENOMIC DNA]</scope>
    <source>
        <strain evidence="2 3">CIRM-BRFM 2984</strain>
    </source>
</reference>
<keyword evidence="3" id="KW-1185">Reference proteome</keyword>